<name>A0A7W7ZHJ8_9BACT</name>
<reference evidence="1 2" key="1">
    <citation type="submission" date="2020-08" db="EMBL/GenBank/DDBJ databases">
        <title>Genomic Encyclopedia of Type Strains, Phase IV (KMG-V): Genome sequencing to study the core and pangenomes of soil and plant-associated prokaryotes.</title>
        <authorList>
            <person name="Whitman W."/>
        </authorList>
    </citation>
    <scope>NUCLEOTIDE SEQUENCE [LARGE SCALE GENOMIC DNA]</scope>
    <source>
        <strain evidence="1 2">M8UP14</strain>
    </source>
</reference>
<organism evidence="1 2">
    <name type="scientific">Granulicella aggregans</name>
    <dbReference type="NCBI Taxonomy" id="474949"/>
    <lineage>
        <taxon>Bacteria</taxon>
        <taxon>Pseudomonadati</taxon>
        <taxon>Acidobacteriota</taxon>
        <taxon>Terriglobia</taxon>
        <taxon>Terriglobales</taxon>
        <taxon>Acidobacteriaceae</taxon>
        <taxon>Granulicella</taxon>
    </lineage>
</organism>
<protein>
    <submittedName>
        <fullName evidence="1">Uncharacterized protein</fullName>
    </submittedName>
</protein>
<sequence>MQKGLQMQATSQRSAALPMAYFLGFVEGGTYVRPKPVDVPTTENLRNLRG</sequence>
<dbReference type="Proteomes" id="UP000540989">
    <property type="component" value="Unassembled WGS sequence"/>
</dbReference>
<gene>
    <name evidence="1" type="ORF">HDF16_004766</name>
</gene>
<dbReference type="EMBL" id="JACHIP010000009">
    <property type="protein sequence ID" value="MBB5060030.1"/>
    <property type="molecule type" value="Genomic_DNA"/>
</dbReference>
<keyword evidence="2" id="KW-1185">Reference proteome</keyword>
<accession>A0A7W7ZHJ8</accession>
<evidence type="ECO:0000313" key="2">
    <source>
        <dbReference type="Proteomes" id="UP000540989"/>
    </source>
</evidence>
<evidence type="ECO:0000313" key="1">
    <source>
        <dbReference type="EMBL" id="MBB5060030.1"/>
    </source>
</evidence>
<dbReference type="AlphaFoldDB" id="A0A7W7ZHJ8"/>
<comment type="caution">
    <text evidence="1">The sequence shown here is derived from an EMBL/GenBank/DDBJ whole genome shotgun (WGS) entry which is preliminary data.</text>
</comment>
<proteinExistence type="predicted"/>